<dbReference type="EMBL" id="JAASRN010000002">
    <property type="protein sequence ID" value="NIK73984.1"/>
    <property type="molecule type" value="Genomic_DNA"/>
</dbReference>
<dbReference type="InterPro" id="IPR043129">
    <property type="entry name" value="ATPase_NBD"/>
</dbReference>
<dbReference type="GO" id="GO:0006040">
    <property type="term" value="P:amino sugar metabolic process"/>
    <property type="evidence" value="ECO:0007669"/>
    <property type="project" value="InterPro"/>
</dbReference>
<dbReference type="SUPFAM" id="SSF53067">
    <property type="entry name" value="Actin-like ATPase domain"/>
    <property type="match status" value="1"/>
</dbReference>
<keyword evidence="2" id="KW-1185">Reference proteome</keyword>
<sequence length="366" mass="40612">MSGTSMDGLDIALCTVNQIKKNKNITLHFFKTAKYSKSQKEKLQKIAFQEQVSLKEVSRLHRMIGEWHAQMILQALEEWKILPQEVDMIASHGQTIYHAPDPQGGFHSTLQIGDGDCIALRTGILTISDFRQKHIAAGGEGAPLAPYGDYLLLSDAKESRWLLNIGGIANVTYLPPRHSGQSLWASDCGPGNTLSDAISKHFLKQDYDPHGQIASQGRFLEDLFTQLTAHPFFRQAFPKSTGQEAFSWQWLAGLLKGKDYNVPDILHTLGCFVAWSIAQAINSQNPCDARKIYVSGGGVHNHFLMEKLQAYLPEYHIQSTEALGIPPDAKEAMLFALLAYECFHGNPDSYPPPLVPVRFGKISLPG</sequence>
<dbReference type="GO" id="GO:0016773">
    <property type="term" value="F:phosphotransferase activity, alcohol group as acceptor"/>
    <property type="evidence" value="ECO:0007669"/>
    <property type="project" value="InterPro"/>
</dbReference>
<accession>A0A846MQX4</accession>
<comment type="caution">
    <text evidence="1">The sequence shown here is derived from an EMBL/GenBank/DDBJ whole genome shotgun (WGS) entry which is preliminary data.</text>
</comment>
<name>A0A846MQX4_9BACT</name>
<proteinExistence type="predicted"/>
<dbReference type="Pfam" id="PF03702">
    <property type="entry name" value="AnmK"/>
    <property type="match status" value="1"/>
</dbReference>
<reference evidence="1 2" key="1">
    <citation type="submission" date="2020-03" db="EMBL/GenBank/DDBJ databases">
        <title>Genomic Encyclopedia of Type Strains, Phase IV (KMG-IV): sequencing the most valuable type-strain genomes for metagenomic binning, comparative biology and taxonomic classification.</title>
        <authorList>
            <person name="Goeker M."/>
        </authorList>
    </citation>
    <scope>NUCLEOTIDE SEQUENCE [LARGE SCALE GENOMIC DNA]</scope>
    <source>
        <strain evidence="1 2">DSM 5718</strain>
    </source>
</reference>
<keyword evidence="1" id="KW-0418">Kinase</keyword>
<dbReference type="AlphaFoldDB" id="A0A846MQX4"/>
<evidence type="ECO:0000313" key="2">
    <source>
        <dbReference type="Proteomes" id="UP000537126"/>
    </source>
</evidence>
<dbReference type="RefSeq" id="WP_208409649.1">
    <property type="nucleotide sequence ID" value="NZ_JAASRN010000002.1"/>
</dbReference>
<gene>
    <name evidence="1" type="ORF">FHS56_001497</name>
</gene>
<dbReference type="GO" id="GO:0009254">
    <property type="term" value="P:peptidoglycan turnover"/>
    <property type="evidence" value="ECO:0007669"/>
    <property type="project" value="InterPro"/>
</dbReference>
<dbReference type="GO" id="GO:0016301">
    <property type="term" value="F:kinase activity"/>
    <property type="evidence" value="ECO:0007669"/>
    <property type="project" value="UniProtKB-KW"/>
</dbReference>
<dbReference type="InterPro" id="IPR005338">
    <property type="entry name" value="Anhydro_N_Ac-Mur_kinase"/>
</dbReference>
<dbReference type="PANTHER" id="PTHR30605">
    <property type="entry name" value="ANHYDRO-N-ACETYLMURAMIC ACID KINASE"/>
    <property type="match status" value="1"/>
</dbReference>
<dbReference type="EC" id="2.7.1.170" evidence="1"/>
<protein>
    <submittedName>
        <fullName evidence="1">Anhydro-N-acetylmuramic acid kinase</fullName>
        <ecNumber evidence="1">2.7.1.170</ecNumber>
    </submittedName>
</protein>
<dbReference type="PANTHER" id="PTHR30605:SF0">
    <property type="entry name" value="ANHYDRO-N-ACETYLMURAMIC ACID KINASE"/>
    <property type="match status" value="1"/>
</dbReference>
<dbReference type="GO" id="GO:0005524">
    <property type="term" value="F:ATP binding"/>
    <property type="evidence" value="ECO:0007669"/>
    <property type="project" value="InterPro"/>
</dbReference>
<organism evidence="1 2">
    <name type="scientific">Thermonema lapsum</name>
    <dbReference type="NCBI Taxonomy" id="28195"/>
    <lineage>
        <taxon>Bacteria</taxon>
        <taxon>Pseudomonadati</taxon>
        <taxon>Bacteroidota</taxon>
        <taxon>Cytophagia</taxon>
        <taxon>Cytophagales</taxon>
        <taxon>Thermonemataceae</taxon>
        <taxon>Thermonema</taxon>
    </lineage>
</organism>
<keyword evidence="1" id="KW-0808">Transferase</keyword>
<dbReference type="Proteomes" id="UP000537126">
    <property type="component" value="Unassembled WGS sequence"/>
</dbReference>
<dbReference type="CDD" id="cd24050">
    <property type="entry name" value="ASKHA_NBD_ANMK"/>
    <property type="match status" value="1"/>
</dbReference>
<dbReference type="Gene3D" id="3.30.420.40">
    <property type="match status" value="2"/>
</dbReference>
<evidence type="ECO:0000313" key="1">
    <source>
        <dbReference type="EMBL" id="NIK73984.1"/>
    </source>
</evidence>